<keyword evidence="8 10" id="KW-0464">Manganese</keyword>
<comment type="similarity">
    <text evidence="10">Belongs to the CRISPR-associated endonuclease Cas1 family.</text>
</comment>
<dbReference type="AlphaFoldDB" id="A0A2T1C1G6"/>
<evidence type="ECO:0000256" key="4">
    <source>
        <dbReference type="ARBA" id="ARBA00022801"/>
    </source>
</evidence>
<dbReference type="Gene3D" id="3.100.10.20">
    <property type="entry name" value="CRISPR-associated endonuclease Cas1, N-terminal domain"/>
    <property type="match status" value="1"/>
</dbReference>
<evidence type="ECO:0000256" key="3">
    <source>
        <dbReference type="ARBA" id="ARBA00022759"/>
    </source>
</evidence>
<reference evidence="11 12" key="1">
    <citation type="submission" date="2018-02" db="EMBL/GenBank/DDBJ databases">
        <authorList>
            <person name="Cohen D.B."/>
            <person name="Kent A.D."/>
        </authorList>
    </citation>
    <scope>NUCLEOTIDE SEQUENCE [LARGE SCALE GENOMIC DNA]</scope>
    <source>
        <strain evidence="11 12">CCAP 1448/3</strain>
    </source>
</reference>
<evidence type="ECO:0000256" key="7">
    <source>
        <dbReference type="ARBA" id="ARBA00023125"/>
    </source>
</evidence>
<feature type="binding site" evidence="10">
    <location>
        <position position="239"/>
    </location>
    <ligand>
        <name>Mn(2+)</name>
        <dbReference type="ChEBI" id="CHEBI:29035"/>
    </ligand>
</feature>
<feature type="binding site" evidence="10">
    <location>
        <position position="224"/>
    </location>
    <ligand>
        <name>Mn(2+)</name>
        <dbReference type="ChEBI" id="CHEBI:29035"/>
    </ligand>
</feature>
<dbReference type="Gene3D" id="1.20.120.920">
    <property type="entry name" value="CRISPR-associated endonuclease Cas1, C-terminal domain"/>
    <property type="match status" value="1"/>
</dbReference>
<dbReference type="NCBIfam" id="TIGR00287">
    <property type="entry name" value="cas1"/>
    <property type="match status" value="1"/>
</dbReference>
<dbReference type="GO" id="GO:0003677">
    <property type="term" value="F:DNA binding"/>
    <property type="evidence" value="ECO:0007669"/>
    <property type="project" value="UniProtKB-KW"/>
</dbReference>
<dbReference type="OrthoDB" id="9803119at2"/>
<evidence type="ECO:0000256" key="9">
    <source>
        <dbReference type="ARBA" id="ARBA00038592"/>
    </source>
</evidence>
<dbReference type="GO" id="GO:0043571">
    <property type="term" value="P:maintenance of CRISPR repeat elements"/>
    <property type="evidence" value="ECO:0007669"/>
    <property type="project" value="UniProtKB-UniRule"/>
</dbReference>
<evidence type="ECO:0000313" key="11">
    <source>
        <dbReference type="EMBL" id="PSB02101.1"/>
    </source>
</evidence>
<dbReference type="GO" id="GO:0016787">
    <property type="term" value="F:hydrolase activity"/>
    <property type="evidence" value="ECO:0007669"/>
    <property type="project" value="UniProtKB-KW"/>
</dbReference>
<evidence type="ECO:0000313" key="12">
    <source>
        <dbReference type="Proteomes" id="UP000238762"/>
    </source>
</evidence>
<dbReference type="InterPro" id="IPR002729">
    <property type="entry name" value="CRISPR-assoc_Cas1"/>
</dbReference>
<evidence type="ECO:0000256" key="2">
    <source>
        <dbReference type="ARBA" id="ARBA00022723"/>
    </source>
</evidence>
<keyword evidence="1 10" id="KW-0540">Nuclease</keyword>
<evidence type="ECO:0000256" key="10">
    <source>
        <dbReference type="HAMAP-Rule" id="MF_01470"/>
    </source>
</evidence>
<keyword evidence="4 10" id="KW-0378">Hydrolase</keyword>
<dbReference type="GO" id="GO:0051607">
    <property type="term" value="P:defense response to virus"/>
    <property type="evidence" value="ECO:0007669"/>
    <property type="project" value="UniProtKB-UniRule"/>
</dbReference>
<evidence type="ECO:0000256" key="5">
    <source>
        <dbReference type="ARBA" id="ARBA00022842"/>
    </source>
</evidence>
<dbReference type="InterPro" id="IPR050646">
    <property type="entry name" value="Cas1"/>
</dbReference>
<reference evidence="11 12" key="2">
    <citation type="submission" date="2018-03" db="EMBL/GenBank/DDBJ databases">
        <title>The ancient ancestry and fast evolution of plastids.</title>
        <authorList>
            <person name="Moore K.R."/>
            <person name="Magnabosco C."/>
            <person name="Momper L."/>
            <person name="Gold D.A."/>
            <person name="Bosak T."/>
            <person name="Fournier G.P."/>
        </authorList>
    </citation>
    <scope>NUCLEOTIDE SEQUENCE [LARGE SCALE GENOMIC DNA]</scope>
    <source>
        <strain evidence="11 12">CCAP 1448/3</strain>
    </source>
</reference>
<feature type="binding site" evidence="10">
    <location>
        <position position="158"/>
    </location>
    <ligand>
        <name>Mn(2+)</name>
        <dbReference type="ChEBI" id="CHEBI:29035"/>
    </ligand>
</feature>
<dbReference type="CDD" id="cd09634">
    <property type="entry name" value="Cas1_I-II-III"/>
    <property type="match status" value="1"/>
</dbReference>
<dbReference type="EC" id="3.1.-.-" evidence="10"/>
<comment type="caution">
    <text evidence="11">The sequence shown here is derived from an EMBL/GenBank/DDBJ whole genome shotgun (WGS) entry which is preliminary data.</text>
</comment>
<keyword evidence="5 10" id="KW-0460">Magnesium</keyword>
<sequence length="334" mass="38653">MATIYLLEQGTCLQKEQLRFIIQISQNQKLEVPIREVERILVFGNIQLTTPAINACLQNNILVLFLNQIGHYNGHLWSLGGVHLNNEMIQIDRHKEPKFQFQVCQAIVWGKLTNSKRLLMRLNRRRKVSEIDRAILGIDLDLERLESVDSIDQLRGYEGIGAARYFPAFGQLITNENFRFSQRHRQPPTDPINSLLSFGYTILFNNVLSLIIAEGLSPYFGNFHYGERDKPYLAFDLMEEFRAPIVDGMVLKIINNSLLTPNDFETVASNGGVYLNHSSRRIFLKELEMRMNKMVSHSDVQSPVTYRQAIQLQIRRYKQSLLSSVPYESFLRTM</sequence>
<dbReference type="EMBL" id="PVWJ01000073">
    <property type="protein sequence ID" value="PSB02101.1"/>
    <property type="molecule type" value="Genomic_DNA"/>
</dbReference>
<evidence type="ECO:0000256" key="1">
    <source>
        <dbReference type="ARBA" id="ARBA00022722"/>
    </source>
</evidence>
<dbReference type="Pfam" id="PF01867">
    <property type="entry name" value="Cas_Cas1"/>
    <property type="match status" value="1"/>
</dbReference>
<dbReference type="GO" id="GO:0004519">
    <property type="term" value="F:endonuclease activity"/>
    <property type="evidence" value="ECO:0007669"/>
    <property type="project" value="UniProtKB-UniRule"/>
</dbReference>
<keyword evidence="3 10" id="KW-0255">Endonuclease</keyword>
<comment type="subunit">
    <text evidence="9 10">Homodimer, forms a heterotetramer with a Cas2 homodimer.</text>
</comment>
<comment type="cofactor">
    <cofactor evidence="10">
        <name>Mg(2+)</name>
        <dbReference type="ChEBI" id="CHEBI:18420"/>
    </cofactor>
    <cofactor evidence="10">
        <name>Mn(2+)</name>
        <dbReference type="ChEBI" id="CHEBI:29035"/>
    </cofactor>
</comment>
<name>A0A2T1C1G6_9CYAN</name>
<organism evidence="11 12">
    <name type="scientific">Merismopedia glauca CCAP 1448/3</name>
    <dbReference type="NCBI Taxonomy" id="1296344"/>
    <lineage>
        <taxon>Bacteria</taxon>
        <taxon>Bacillati</taxon>
        <taxon>Cyanobacteriota</taxon>
        <taxon>Cyanophyceae</taxon>
        <taxon>Synechococcales</taxon>
        <taxon>Merismopediaceae</taxon>
        <taxon>Merismopedia</taxon>
    </lineage>
</organism>
<dbReference type="GO" id="GO:0046872">
    <property type="term" value="F:metal ion binding"/>
    <property type="evidence" value="ECO:0007669"/>
    <property type="project" value="UniProtKB-UniRule"/>
</dbReference>
<protein>
    <recommendedName>
        <fullName evidence="10">CRISPR-associated endonuclease Cas1</fullName>
        <ecNumber evidence="10">3.1.-.-</ecNumber>
    </recommendedName>
</protein>
<comment type="function">
    <text evidence="10">CRISPR (clustered regularly interspaced short palindromic repeat), is an adaptive immune system that provides protection against mobile genetic elements (viruses, transposable elements and conjugative plasmids). CRISPR clusters contain spacers, sequences complementary to antecedent mobile elements, and target invading nucleic acids. CRISPR clusters are transcribed and processed into CRISPR RNA (crRNA). Acts as a dsDNA endonuclease. Involved in the integration of spacer DNA into the CRISPR cassette.</text>
</comment>
<keyword evidence="2 10" id="KW-0479">Metal-binding</keyword>
<keyword evidence="7 10" id="KW-0238">DNA-binding</keyword>
<evidence type="ECO:0000256" key="6">
    <source>
        <dbReference type="ARBA" id="ARBA00023118"/>
    </source>
</evidence>
<dbReference type="PANTHER" id="PTHR34353:SF2">
    <property type="entry name" value="CRISPR-ASSOCIATED ENDONUCLEASE CAS1 1"/>
    <property type="match status" value="1"/>
</dbReference>
<dbReference type="HAMAP" id="MF_01470">
    <property type="entry name" value="Cas1"/>
    <property type="match status" value="1"/>
</dbReference>
<dbReference type="InterPro" id="IPR042211">
    <property type="entry name" value="CRISPR-assoc_Cas1_N"/>
</dbReference>
<dbReference type="Proteomes" id="UP000238762">
    <property type="component" value="Unassembled WGS sequence"/>
</dbReference>
<keyword evidence="12" id="KW-1185">Reference proteome</keyword>
<accession>A0A2T1C1G6</accession>
<dbReference type="PANTHER" id="PTHR34353">
    <property type="entry name" value="CRISPR-ASSOCIATED ENDONUCLEASE CAS1 1"/>
    <property type="match status" value="1"/>
</dbReference>
<dbReference type="RefSeq" id="WP_106289442.1">
    <property type="nucleotide sequence ID" value="NZ_CAWNTC010000099.1"/>
</dbReference>
<keyword evidence="6 10" id="KW-0051">Antiviral defense</keyword>
<dbReference type="InterPro" id="IPR042206">
    <property type="entry name" value="CRISPR-assoc_Cas1_C"/>
</dbReference>
<proteinExistence type="inferred from homology"/>
<gene>
    <name evidence="10 11" type="primary">cas1</name>
    <name evidence="11" type="ORF">C7B64_14845</name>
</gene>
<evidence type="ECO:0000256" key="8">
    <source>
        <dbReference type="ARBA" id="ARBA00023211"/>
    </source>
</evidence>